<comment type="similarity">
    <text evidence="5">Belongs to the UPF0060 family.</text>
</comment>
<comment type="subcellular location">
    <subcellularLocation>
        <location evidence="5">Cell membrane</location>
        <topology evidence="5">Multi-pass membrane protein</topology>
    </subcellularLocation>
</comment>
<dbReference type="InterPro" id="IPR037185">
    <property type="entry name" value="EmrE-like"/>
</dbReference>
<dbReference type="SUPFAM" id="SSF103481">
    <property type="entry name" value="Multidrug resistance efflux transporter EmrE"/>
    <property type="match status" value="1"/>
</dbReference>
<sequence length="114" mass="12177">MQVYLTAALIYVGAAIAEIVGCFAFWAWLRMGKSIWWLAPGCAALVAFAYLLTLAPSENAGRAYAAYGGVYIMASLLWLWLAEGHQPDKWDLTGGGLALVAAAVILFGPRSVVP</sequence>
<dbReference type="PANTHER" id="PTHR36116:SF1">
    <property type="entry name" value="UPF0060 MEMBRANE PROTEIN YNFA"/>
    <property type="match status" value="1"/>
</dbReference>
<dbReference type="Pfam" id="PF02694">
    <property type="entry name" value="UPF0060"/>
    <property type="match status" value="1"/>
</dbReference>
<evidence type="ECO:0000313" key="7">
    <source>
        <dbReference type="Proteomes" id="UP000028186"/>
    </source>
</evidence>
<protein>
    <submittedName>
        <fullName evidence="6">UPF0060 membrane protein</fullName>
    </submittedName>
</protein>
<feature type="transmembrane region" description="Helical" evidence="5">
    <location>
        <begin position="64"/>
        <end position="82"/>
    </location>
</feature>
<dbReference type="HAMAP" id="MF_00010">
    <property type="entry name" value="UPF0060"/>
    <property type="match status" value="1"/>
</dbReference>
<organism evidence="6 7">
    <name type="scientific">Neorhizobium galegae bv. officinalis bv. officinalis str. HAMBI 1141</name>
    <dbReference type="NCBI Taxonomy" id="1028801"/>
    <lineage>
        <taxon>Bacteria</taxon>
        <taxon>Pseudomonadati</taxon>
        <taxon>Pseudomonadota</taxon>
        <taxon>Alphaproteobacteria</taxon>
        <taxon>Hyphomicrobiales</taxon>
        <taxon>Rhizobiaceae</taxon>
        <taxon>Rhizobium/Agrobacterium group</taxon>
        <taxon>Neorhizobium</taxon>
    </lineage>
</organism>
<gene>
    <name evidence="6" type="ORF">RG1141_CH42060</name>
</gene>
<name>A0A068TGF1_NEOGA</name>
<dbReference type="InterPro" id="IPR003844">
    <property type="entry name" value="UPF0060"/>
</dbReference>
<feature type="transmembrane region" description="Helical" evidence="5">
    <location>
        <begin position="35"/>
        <end position="52"/>
    </location>
</feature>
<accession>A0A068TGF1</accession>
<evidence type="ECO:0000256" key="3">
    <source>
        <dbReference type="ARBA" id="ARBA00022989"/>
    </source>
</evidence>
<keyword evidence="4 5" id="KW-0472">Membrane</keyword>
<dbReference type="HOGENOM" id="CLU_117653_2_0_5"/>
<evidence type="ECO:0000256" key="2">
    <source>
        <dbReference type="ARBA" id="ARBA00022692"/>
    </source>
</evidence>
<evidence type="ECO:0000313" key="6">
    <source>
        <dbReference type="EMBL" id="CDN56520.1"/>
    </source>
</evidence>
<dbReference type="GO" id="GO:0005886">
    <property type="term" value="C:plasma membrane"/>
    <property type="evidence" value="ECO:0007669"/>
    <property type="project" value="UniProtKB-SubCell"/>
</dbReference>
<dbReference type="eggNOG" id="COG1742">
    <property type="taxonomic scope" value="Bacteria"/>
</dbReference>
<dbReference type="AlphaFoldDB" id="A0A068TGF1"/>
<proteinExistence type="inferred from homology"/>
<feature type="transmembrane region" description="Helical" evidence="5">
    <location>
        <begin position="7"/>
        <end position="29"/>
    </location>
</feature>
<feature type="transmembrane region" description="Helical" evidence="5">
    <location>
        <begin position="94"/>
        <end position="113"/>
    </location>
</feature>
<reference evidence="7" key="1">
    <citation type="journal article" date="2014" name="BMC Genomics">
        <title>Genome sequencing of two Neorhizobium galegae strains reveals a noeT gene responsible for the unusual acetylation of the nodulation factors.</title>
        <authorList>
            <person name="Osterman J."/>
            <person name="Marsh J."/>
            <person name="Laine P.K."/>
            <person name="Zeng Z."/>
            <person name="Alatalo E."/>
            <person name="Sullivan J.T."/>
            <person name="Young J.P."/>
            <person name="Thomas-Oates J."/>
            <person name="Paulin L."/>
            <person name="Lindstrom K."/>
        </authorList>
    </citation>
    <scope>NUCLEOTIDE SEQUENCE [LARGE SCALE GENOMIC DNA]</scope>
    <source>
        <strain evidence="7">HAMBI 1141</strain>
    </source>
</reference>
<keyword evidence="2 5" id="KW-0812">Transmembrane</keyword>
<evidence type="ECO:0000256" key="4">
    <source>
        <dbReference type="ARBA" id="ARBA00023136"/>
    </source>
</evidence>
<dbReference type="Proteomes" id="UP000028186">
    <property type="component" value="Chromosome I"/>
</dbReference>
<dbReference type="EMBL" id="HG938355">
    <property type="protein sequence ID" value="CDN56520.1"/>
    <property type="molecule type" value="Genomic_DNA"/>
</dbReference>
<dbReference type="RefSeq" id="WP_038547840.1">
    <property type="nucleotide sequence ID" value="NZ_HG938355.1"/>
</dbReference>
<dbReference type="KEGG" id="ngl:RG1141_CH42060"/>
<dbReference type="PATRIC" id="fig|1028801.3.peg.4276"/>
<dbReference type="PANTHER" id="PTHR36116">
    <property type="entry name" value="UPF0060 MEMBRANE PROTEIN YNFA"/>
    <property type="match status" value="1"/>
</dbReference>
<evidence type="ECO:0000256" key="1">
    <source>
        <dbReference type="ARBA" id="ARBA00022475"/>
    </source>
</evidence>
<evidence type="ECO:0000256" key="5">
    <source>
        <dbReference type="HAMAP-Rule" id="MF_00010"/>
    </source>
</evidence>
<dbReference type="NCBIfam" id="NF002586">
    <property type="entry name" value="PRK02237.1"/>
    <property type="match status" value="1"/>
</dbReference>
<keyword evidence="1 5" id="KW-1003">Cell membrane</keyword>
<keyword evidence="3 5" id="KW-1133">Transmembrane helix</keyword>